<keyword evidence="3" id="KW-1185">Reference proteome</keyword>
<feature type="region of interest" description="Disordered" evidence="1">
    <location>
        <begin position="191"/>
        <end position="245"/>
    </location>
</feature>
<feature type="compositionally biased region" description="Pro residues" evidence="1">
    <location>
        <begin position="224"/>
        <end position="245"/>
    </location>
</feature>
<comment type="caution">
    <text evidence="2">The sequence shown here is derived from an EMBL/GenBank/DDBJ whole genome shotgun (WGS) entry which is preliminary data.</text>
</comment>
<feature type="compositionally biased region" description="Low complexity" evidence="1">
    <location>
        <begin position="213"/>
        <end position="223"/>
    </location>
</feature>
<reference evidence="2 3" key="1">
    <citation type="submission" date="2018-08" db="EMBL/GenBank/DDBJ databases">
        <title>Draft genome of the lignicolous fungus Coniochaeta pulveracea.</title>
        <authorList>
            <person name="Borstlap C.J."/>
            <person name="De Witt R.N."/>
            <person name="Botha A."/>
            <person name="Volschenk H."/>
        </authorList>
    </citation>
    <scope>NUCLEOTIDE SEQUENCE [LARGE SCALE GENOMIC DNA]</scope>
    <source>
        <strain evidence="2 3">CAB683</strain>
    </source>
</reference>
<dbReference type="AlphaFoldDB" id="A0A420YPA2"/>
<dbReference type="OrthoDB" id="3910171at2759"/>
<evidence type="ECO:0000313" key="3">
    <source>
        <dbReference type="Proteomes" id="UP000275385"/>
    </source>
</evidence>
<protein>
    <submittedName>
        <fullName evidence="2">Uncharacterized protein</fullName>
    </submittedName>
</protein>
<dbReference type="EMBL" id="QVQW01000001">
    <property type="protein sequence ID" value="RKU49714.1"/>
    <property type="molecule type" value="Genomic_DNA"/>
</dbReference>
<gene>
    <name evidence="2" type="ORF">DL546_009876</name>
</gene>
<sequence length="245" mass="26946">MTTTPIRPCLGLEVDDDPGFNQSCLPSTYDHPLLAQSACDMDVDDKASIPTDRHRTNLRLRRQQSSQFNNNPSNCRTIQDLVEGMIATGSQCNVQQALTVAALTPSPPLTRLEAVIEPQRVCDNDPGFRELEVDEAYLPGAPPVDQEKEELCLIENMLSLRRAGGPVGIRKMGPLQYRGSADSAFRCANVVRSRPRMRKRKTHGNSKTGSGRSSVVSSSISSPVIPPSLPDDLSMPPPEFWPRRP</sequence>
<evidence type="ECO:0000313" key="2">
    <source>
        <dbReference type="EMBL" id="RKU49714.1"/>
    </source>
</evidence>
<organism evidence="2 3">
    <name type="scientific">Coniochaeta pulveracea</name>
    <dbReference type="NCBI Taxonomy" id="177199"/>
    <lineage>
        <taxon>Eukaryota</taxon>
        <taxon>Fungi</taxon>
        <taxon>Dikarya</taxon>
        <taxon>Ascomycota</taxon>
        <taxon>Pezizomycotina</taxon>
        <taxon>Sordariomycetes</taxon>
        <taxon>Sordariomycetidae</taxon>
        <taxon>Coniochaetales</taxon>
        <taxon>Coniochaetaceae</taxon>
        <taxon>Coniochaeta</taxon>
    </lineage>
</organism>
<name>A0A420YPA2_9PEZI</name>
<proteinExistence type="predicted"/>
<dbReference type="Proteomes" id="UP000275385">
    <property type="component" value="Unassembled WGS sequence"/>
</dbReference>
<accession>A0A420YPA2</accession>
<evidence type="ECO:0000256" key="1">
    <source>
        <dbReference type="SAM" id="MobiDB-lite"/>
    </source>
</evidence>
<feature type="compositionally biased region" description="Basic residues" evidence="1">
    <location>
        <begin position="193"/>
        <end position="204"/>
    </location>
</feature>